<keyword evidence="6" id="KW-0238">DNA-binding</keyword>
<proteinExistence type="inferred from homology"/>
<dbReference type="PANTHER" id="PTHR13604">
    <property type="entry name" value="DC12-RELATED"/>
    <property type="match status" value="1"/>
</dbReference>
<comment type="caution">
    <text evidence="9">The sequence shown here is derived from an EMBL/GenBank/DDBJ whole genome shotgun (WGS) entry which is preliminary data.</text>
</comment>
<evidence type="ECO:0000256" key="5">
    <source>
        <dbReference type="ARBA" id="ARBA00023124"/>
    </source>
</evidence>
<evidence type="ECO:0000256" key="1">
    <source>
        <dbReference type="ARBA" id="ARBA00008136"/>
    </source>
</evidence>
<organism evidence="9 10">
    <name type="scientific">Paenibacillus auburnensis</name>
    <dbReference type="NCBI Taxonomy" id="2905649"/>
    <lineage>
        <taxon>Bacteria</taxon>
        <taxon>Bacillati</taxon>
        <taxon>Bacillota</taxon>
        <taxon>Bacilli</taxon>
        <taxon>Bacillales</taxon>
        <taxon>Paenibacillaceae</taxon>
        <taxon>Paenibacillus</taxon>
    </lineage>
</organism>
<dbReference type="PANTHER" id="PTHR13604:SF0">
    <property type="entry name" value="ABASIC SITE PROCESSING PROTEIN HMCES"/>
    <property type="match status" value="1"/>
</dbReference>
<name>A0ABM9C7A3_9BACL</name>
<keyword evidence="10" id="KW-1185">Reference proteome</keyword>
<evidence type="ECO:0000256" key="7">
    <source>
        <dbReference type="ARBA" id="ARBA00023239"/>
    </source>
</evidence>
<sequence>MCQRFSMAAELPEVQEHFQIDRVMYYYKNRYNISPTQHTPVVLQQNGVRILDEFRWGFIPYWGKDAINADLRNVHQNSSYRKMVDKQRCVIPCNGFYYWKKEGKKEYPVRVVMKNGSMFGVAGLYEIWRDTRGEPLRTCTLVMTDANPLIGEFESRMPAILSRENMARWLDENTNDLDALDPILRPHVTEEMHAYAVTPLIDNDEHDTDECIREMDLKRPLVKRLY</sequence>
<evidence type="ECO:0000313" key="10">
    <source>
        <dbReference type="Proteomes" id="UP000838324"/>
    </source>
</evidence>
<dbReference type="Pfam" id="PF02586">
    <property type="entry name" value="SRAP"/>
    <property type="match status" value="1"/>
</dbReference>
<dbReference type="EMBL" id="CAKMMG010000002">
    <property type="protein sequence ID" value="CAH1205950.1"/>
    <property type="molecule type" value="Genomic_DNA"/>
</dbReference>
<evidence type="ECO:0000256" key="3">
    <source>
        <dbReference type="ARBA" id="ARBA00022763"/>
    </source>
</evidence>
<dbReference type="Gene3D" id="3.90.1680.10">
    <property type="entry name" value="SOS response associated peptidase-like"/>
    <property type="match status" value="1"/>
</dbReference>
<dbReference type="RefSeq" id="WP_236334011.1">
    <property type="nucleotide sequence ID" value="NZ_CAKMMG010000002.1"/>
</dbReference>
<keyword evidence="7" id="KW-0456">Lyase</keyword>
<evidence type="ECO:0000256" key="4">
    <source>
        <dbReference type="ARBA" id="ARBA00022801"/>
    </source>
</evidence>
<dbReference type="EC" id="3.4.-.-" evidence="8"/>
<protein>
    <recommendedName>
        <fullName evidence="8">Abasic site processing protein</fullName>
        <ecNumber evidence="8">3.4.-.-</ecNumber>
    </recommendedName>
</protein>
<comment type="similarity">
    <text evidence="1 8">Belongs to the SOS response-associated peptidase family.</text>
</comment>
<accession>A0ABM9C7A3</accession>
<keyword evidence="2 8" id="KW-0645">Protease</keyword>
<evidence type="ECO:0000256" key="8">
    <source>
        <dbReference type="RuleBase" id="RU364100"/>
    </source>
</evidence>
<dbReference type="InterPro" id="IPR036590">
    <property type="entry name" value="SRAP-like"/>
</dbReference>
<keyword evidence="3" id="KW-0227">DNA damage</keyword>
<dbReference type="InterPro" id="IPR003738">
    <property type="entry name" value="SRAP"/>
</dbReference>
<reference evidence="9" key="1">
    <citation type="submission" date="2022-01" db="EMBL/GenBank/DDBJ databases">
        <authorList>
            <person name="Criscuolo A."/>
        </authorList>
    </citation>
    <scope>NUCLEOTIDE SEQUENCE</scope>
    <source>
        <strain evidence="9">CIP111892</strain>
    </source>
</reference>
<keyword evidence="5" id="KW-0190">Covalent protein-DNA linkage</keyword>
<evidence type="ECO:0000256" key="6">
    <source>
        <dbReference type="ARBA" id="ARBA00023125"/>
    </source>
</evidence>
<evidence type="ECO:0000313" key="9">
    <source>
        <dbReference type="EMBL" id="CAH1205950.1"/>
    </source>
</evidence>
<evidence type="ECO:0000256" key="2">
    <source>
        <dbReference type="ARBA" id="ARBA00022670"/>
    </source>
</evidence>
<gene>
    <name evidence="9" type="ORF">PAECIP111892_02819</name>
</gene>
<dbReference type="Proteomes" id="UP000838324">
    <property type="component" value="Unassembled WGS sequence"/>
</dbReference>
<dbReference type="SUPFAM" id="SSF143081">
    <property type="entry name" value="BB1717-like"/>
    <property type="match status" value="1"/>
</dbReference>
<keyword evidence="4 8" id="KW-0378">Hydrolase</keyword>